<dbReference type="EC" id="2.3.1.-" evidence="4"/>
<dbReference type="Pfam" id="PF00364">
    <property type="entry name" value="Biotin_lipoyl"/>
    <property type="match status" value="1"/>
</dbReference>
<organism evidence="7 8">
    <name type="scientific">Alkaliphilus flagellatus</name>
    <dbReference type="NCBI Taxonomy" id="2841507"/>
    <lineage>
        <taxon>Bacteria</taxon>
        <taxon>Bacillati</taxon>
        <taxon>Bacillota</taxon>
        <taxon>Clostridia</taxon>
        <taxon>Peptostreptococcales</taxon>
        <taxon>Natronincolaceae</taxon>
        <taxon>Alkaliphilus</taxon>
    </lineage>
</organism>
<dbReference type="InterPro" id="IPR050743">
    <property type="entry name" value="2-oxoacid_DH_E2_comp"/>
</dbReference>
<dbReference type="PANTHER" id="PTHR43178">
    <property type="entry name" value="DIHYDROLIPOAMIDE ACETYLTRANSFERASE COMPONENT OF PYRUVATE DEHYDROGENASE COMPLEX"/>
    <property type="match status" value="1"/>
</dbReference>
<evidence type="ECO:0000259" key="6">
    <source>
        <dbReference type="PROSITE" id="PS51826"/>
    </source>
</evidence>
<keyword evidence="3 4" id="KW-0012">Acyltransferase</keyword>
<comment type="cofactor">
    <cofactor evidence="1 4">
        <name>(R)-lipoate</name>
        <dbReference type="ChEBI" id="CHEBI:83088"/>
    </cofactor>
</comment>
<proteinExistence type="inferred from homology"/>
<dbReference type="PROSITE" id="PS50968">
    <property type="entry name" value="BIOTINYL_LIPOYL"/>
    <property type="match status" value="1"/>
</dbReference>
<comment type="similarity">
    <text evidence="4">Belongs to the 2-oxoacid dehydrogenase family.</text>
</comment>
<evidence type="ECO:0000256" key="1">
    <source>
        <dbReference type="ARBA" id="ARBA00001938"/>
    </source>
</evidence>
<protein>
    <recommendedName>
        <fullName evidence="4">Dihydrolipoamide acetyltransferase component of pyruvate dehydrogenase complex</fullName>
        <ecNumber evidence="4">2.3.1.-</ecNumber>
    </recommendedName>
</protein>
<keyword evidence="4" id="KW-0450">Lipoyl</keyword>
<dbReference type="Pfam" id="PF02817">
    <property type="entry name" value="E3_binding"/>
    <property type="match status" value="1"/>
</dbReference>
<sequence length="438" mass="48814">MFKFKFPDIGEGITEGILTKWLVKVGDNIKEGDSLFEVETDKVTTEIPSPASGIIDKLNGEEGEVIYVGNVVVEIVTDNKDESAIDILEEGQTVKSEKVEEENAGVVGALEVSNEIMESSTEGRNTEVKEELKKKVLATPMARKIAHDLNININEILGTGPQGRVMKADIQKEYNVQSNKLKDNENVIVDNKENISVNVKENTIAGHEERIKLTSLRKTIAKNMVKSMYTAPHALCMDEVNVTELVNYREKVKNLFIDDKDVKFTYLPFIIKAAILALKDNPKFNAQLDEENDEYIIKKYYNMGIAVDTEDGLVVPIIKNADKIGMLELMEESIRLSQAARDKKLKLDEIKGSTFTITNFGSLGLSTGMPIINYPEVAILGVGKIEQKPVVIDGEIVIRWILPLALSIDHRVLDGGDAGRFIDSLKTYITNPDRLILY</sequence>
<evidence type="ECO:0000259" key="5">
    <source>
        <dbReference type="PROSITE" id="PS50968"/>
    </source>
</evidence>
<evidence type="ECO:0000256" key="3">
    <source>
        <dbReference type="ARBA" id="ARBA00023315"/>
    </source>
</evidence>
<keyword evidence="2 4" id="KW-0808">Transferase</keyword>
<comment type="caution">
    <text evidence="7">The sequence shown here is derived from an EMBL/GenBank/DDBJ whole genome shotgun (WGS) entry which is preliminary data.</text>
</comment>
<accession>A0ABS6G4M8</accession>
<feature type="domain" description="Peripheral subunit-binding (PSBD)" evidence="6">
    <location>
        <begin position="137"/>
        <end position="174"/>
    </location>
</feature>
<dbReference type="Pfam" id="PF00198">
    <property type="entry name" value="2-oxoacid_dh"/>
    <property type="match status" value="1"/>
</dbReference>
<name>A0ABS6G4M8_9FIRM</name>
<dbReference type="PROSITE" id="PS51826">
    <property type="entry name" value="PSBD"/>
    <property type="match status" value="1"/>
</dbReference>
<dbReference type="CDD" id="cd06849">
    <property type="entry name" value="lipoyl_domain"/>
    <property type="match status" value="1"/>
</dbReference>
<dbReference type="InterPro" id="IPR001078">
    <property type="entry name" value="2-oxoacid_DH_actylTfrase"/>
</dbReference>
<gene>
    <name evidence="7" type="ORF">KQI88_12000</name>
</gene>
<reference evidence="7 8" key="1">
    <citation type="submission" date="2021-06" db="EMBL/GenBank/DDBJ databases">
        <authorList>
            <person name="Sun Q."/>
            <person name="Li D."/>
        </authorList>
    </citation>
    <scope>NUCLEOTIDE SEQUENCE [LARGE SCALE GENOMIC DNA]</scope>
    <source>
        <strain evidence="7 8">MSJ-5</strain>
    </source>
</reference>
<dbReference type="InterPro" id="IPR000089">
    <property type="entry name" value="Biotin_lipoyl"/>
</dbReference>
<dbReference type="PANTHER" id="PTHR43178:SF5">
    <property type="entry name" value="LIPOAMIDE ACYLTRANSFERASE COMPONENT OF BRANCHED-CHAIN ALPHA-KETO ACID DEHYDROGENASE COMPLEX, MITOCHONDRIAL"/>
    <property type="match status" value="1"/>
</dbReference>
<evidence type="ECO:0000256" key="2">
    <source>
        <dbReference type="ARBA" id="ARBA00022679"/>
    </source>
</evidence>
<evidence type="ECO:0000313" key="8">
    <source>
        <dbReference type="Proteomes" id="UP000779508"/>
    </source>
</evidence>
<dbReference type="RefSeq" id="WP_216417627.1">
    <property type="nucleotide sequence ID" value="NZ_JAHLQK010000004.1"/>
</dbReference>
<keyword evidence="8" id="KW-1185">Reference proteome</keyword>
<dbReference type="EMBL" id="JAHLQK010000004">
    <property type="protein sequence ID" value="MBU5677134.1"/>
    <property type="molecule type" value="Genomic_DNA"/>
</dbReference>
<evidence type="ECO:0000313" key="7">
    <source>
        <dbReference type="EMBL" id="MBU5677134.1"/>
    </source>
</evidence>
<dbReference type="Proteomes" id="UP000779508">
    <property type="component" value="Unassembled WGS sequence"/>
</dbReference>
<evidence type="ECO:0000256" key="4">
    <source>
        <dbReference type="RuleBase" id="RU003423"/>
    </source>
</evidence>
<dbReference type="InterPro" id="IPR003016">
    <property type="entry name" value="2-oxoA_DH_lipoyl-BS"/>
</dbReference>
<dbReference type="InterPro" id="IPR004167">
    <property type="entry name" value="PSBD"/>
</dbReference>
<feature type="domain" description="Lipoyl-binding" evidence="5">
    <location>
        <begin position="1"/>
        <end position="76"/>
    </location>
</feature>
<dbReference type="PROSITE" id="PS00189">
    <property type="entry name" value="LIPOYL"/>
    <property type="match status" value="1"/>
</dbReference>